<feature type="region of interest" description="Disordered" evidence="1">
    <location>
        <begin position="262"/>
        <end position="308"/>
    </location>
</feature>
<feature type="compositionally biased region" description="Basic residues" evidence="1">
    <location>
        <begin position="262"/>
        <end position="273"/>
    </location>
</feature>
<feature type="compositionally biased region" description="Low complexity" evidence="1">
    <location>
        <begin position="1116"/>
        <end position="1136"/>
    </location>
</feature>
<accession>A0A409YXZ9</accession>
<evidence type="ECO:0000313" key="2">
    <source>
        <dbReference type="EMBL" id="PPR07914.1"/>
    </source>
</evidence>
<feature type="region of interest" description="Disordered" evidence="1">
    <location>
        <begin position="1283"/>
        <end position="1317"/>
    </location>
</feature>
<keyword evidence="3" id="KW-1185">Reference proteome</keyword>
<feature type="region of interest" description="Disordered" evidence="1">
    <location>
        <begin position="608"/>
        <end position="628"/>
    </location>
</feature>
<dbReference type="Proteomes" id="UP000284842">
    <property type="component" value="Unassembled WGS sequence"/>
</dbReference>
<feature type="region of interest" description="Disordered" evidence="1">
    <location>
        <begin position="948"/>
        <end position="978"/>
    </location>
</feature>
<feature type="compositionally biased region" description="Polar residues" evidence="1">
    <location>
        <begin position="276"/>
        <end position="285"/>
    </location>
</feature>
<feature type="region of interest" description="Disordered" evidence="1">
    <location>
        <begin position="717"/>
        <end position="736"/>
    </location>
</feature>
<feature type="compositionally biased region" description="Low complexity" evidence="1">
    <location>
        <begin position="125"/>
        <end position="174"/>
    </location>
</feature>
<feature type="compositionally biased region" description="Low complexity" evidence="1">
    <location>
        <begin position="201"/>
        <end position="224"/>
    </location>
</feature>
<feature type="compositionally biased region" description="Polar residues" evidence="1">
    <location>
        <begin position="948"/>
        <end position="959"/>
    </location>
</feature>
<comment type="caution">
    <text evidence="2">The sequence shown here is derived from an EMBL/GenBank/DDBJ whole genome shotgun (WGS) entry which is preliminary data.</text>
</comment>
<gene>
    <name evidence="2" type="ORF">CVT24_000636</name>
</gene>
<evidence type="ECO:0000256" key="1">
    <source>
        <dbReference type="SAM" id="MobiDB-lite"/>
    </source>
</evidence>
<feature type="region of interest" description="Disordered" evidence="1">
    <location>
        <begin position="323"/>
        <end position="363"/>
    </location>
</feature>
<feature type="compositionally biased region" description="Low complexity" evidence="1">
    <location>
        <begin position="664"/>
        <end position="674"/>
    </location>
</feature>
<feature type="compositionally biased region" description="Low complexity" evidence="1">
    <location>
        <begin position="719"/>
        <end position="736"/>
    </location>
</feature>
<feature type="compositionally biased region" description="Low complexity" evidence="1">
    <location>
        <begin position="337"/>
        <end position="348"/>
    </location>
</feature>
<feature type="region of interest" description="Disordered" evidence="1">
    <location>
        <begin position="649"/>
        <end position="674"/>
    </location>
</feature>
<feature type="region of interest" description="Disordered" evidence="1">
    <location>
        <begin position="496"/>
        <end position="584"/>
    </location>
</feature>
<feature type="compositionally biased region" description="Pro residues" evidence="1">
    <location>
        <begin position="288"/>
        <end position="300"/>
    </location>
</feature>
<name>A0A409YXZ9_9AGAR</name>
<feature type="region of interest" description="Disordered" evidence="1">
    <location>
        <begin position="38"/>
        <end position="224"/>
    </location>
</feature>
<feature type="compositionally biased region" description="Acidic residues" evidence="1">
    <location>
        <begin position="573"/>
        <end position="582"/>
    </location>
</feature>
<dbReference type="InParanoid" id="A0A409YXZ9"/>
<feature type="region of interest" description="Disordered" evidence="1">
    <location>
        <begin position="396"/>
        <end position="479"/>
    </location>
</feature>
<proteinExistence type="predicted"/>
<evidence type="ECO:0000313" key="3">
    <source>
        <dbReference type="Proteomes" id="UP000284842"/>
    </source>
</evidence>
<dbReference type="OrthoDB" id="3071736at2759"/>
<protein>
    <submittedName>
        <fullName evidence="2">Uncharacterized protein</fullName>
    </submittedName>
</protein>
<feature type="compositionally biased region" description="Low complexity" evidence="1">
    <location>
        <begin position="48"/>
        <end position="79"/>
    </location>
</feature>
<organism evidence="2 3">
    <name type="scientific">Panaeolus cyanescens</name>
    <dbReference type="NCBI Taxonomy" id="181874"/>
    <lineage>
        <taxon>Eukaryota</taxon>
        <taxon>Fungi</taxon>
        <taxon>Dikarya</taxon>
        <taxon>Basidiomycota</taxon>
        <taxon>Agaricomycotina</taxon>
        <taxon>Agaricomycetes</taxon>
        <taxon>Agaricomycetidae</taxon>
        <taxon>Agaricales</taxon>
        <taxon>Agaricineae</taxon>
        <taxon>Galeropsidaceae</taxon>
        <taxon>Panaeolus</taxon>
    </lineage>
</organism>
<feature type="compositionally biased region" description="Low complexity" evidence="1">
    <location>
        <begin position="1161"/>
        <end position="1170"/>
    </location>
</feature>
<feature type="compositionally biased region" description="Low complexity" evidence="1">
    <location>
        <begin position="1283"/>
        <end position="1305"/>
    </location>
</feature>
<feature type="region of interest" description="Disordered" evidence="1">
    <location>
        <begin position="1082"/>
        <end position="1174"/>
    </location>
</feature>
<dbReference type="EMBL" id="NHTK01000273">
    <property type="protein sequence ID" value="PPR07914.1"/>
    <property type="molecule type" value="Genomic_DNA"/>
</dbReference>
<dbReference type="STRING" id="181874.A0A409YXZ9"/>
<feature type="compositionally biased region" description="Low complexity" evidence="1">
    <location>
        <begin position="89"/>
        <end position="112"/>
    </location>
</feature>
<sequence>MPDTRIRGLGAIAPVINTNTTAASTSNVANININATATAKRHSKLSHKPSSSTSSSLSLSRRSRPSSIAPSVSSSSHSLSHSHSHSGSHSRSSSQVHSSGHSRSSSQVLSISIGQALSLPPIQGPSSSTCTSPSASTSTAAASGATRVGVSSSPASPVLSRRPSLLRQPSLPLLGENSVLTHSHTHSPSQSSHSRNITHTSALSHSSLHSSGLSHSSLHSSGLSHSSLHSLISQASLIPPVPSVSRSRAASNASVHFVDHHHTPHHTQQHQHHVIASSSQHHVTASSPPNPLSPLPPSSPPTRRQSRAASTLFSFSNSVGQLSELGRDDHHHHHTHQYQQHQHGVNGMDDGGVDGDEDNAMGGNGGLRNAVYIDSEEVRERLDRLLGVQMEKGRVFSVGEGGDEDEETEESEERVEDVGGEEGEDREREEWVDQLTPGADDEFDHTSGMGMGVHETPKKKTTKNVVPPNTPAIGFNGSKSAHTWYQNSYASSSQVYLGSGGVSEEGHSSSQSHVQRPSVSSSISPLLGRIPTRPPPAPPLELDDVPRSTPTTEDSSPVELEEQMVFSKRPDLSDDDEEEEFDVGVKRTSRVATCVYDEEDEVDVYRRYYEGSSEGDEGERRKEVEGGVYGGRTMEGAVSRWSLTSSVMVEREREPVTPASTLPSSKGGRSRSGSTSALAALGVFAKEGEKEKEKELLKEKKRSRLVSFISRLSVGNALSSSSTTTTTTTTSQTLTVGSTRAKRLSAASFAAPSMPLPLLPTDARDVYVPPSTSTLLPSAPIITYDKPSKKPAQLRLDVEARHHNVHDVVALNGEVSGTWTPSSSSAGMLNSAPGSPTVRGRVTFKESLPNASGSVSRKSSVSNLSKVSLPKANAVYPPLPISPTSPTMSMGLMTSPSQSSMALSMSPVHSTIPMPPTPMSPSSVPMPMSPKSPVSLRSMTSMEMELTPQAQELSHSNNPPHAPFMQKEGYGAERPTRPRASSAADLLMMMRPRPSVVGLMERAQQQHRERERGYYYTQAHSQPQPMQQVQPQQVQPMQQVQHDEYGVELTGEMRKWGLGMGRDGEREVGRERVFVSFNEEVLPSDPHSIPVSTNPNRGNEEHAATSAGYPNTANDQHSNINNLPNPNPNQHPNLHSIPKPSLDINTTLQHGSNTVFPSPPSQSSQTQSPTATNGVNSVVSPTVAKVESVFMALAPARGQLSIKPTPAHPHAHPHASQAATAQTLNPQSFQRMRLKSMSSVGNLPQSFNPTAQYAQHQQPPPVPVKKNRGFRGLAIRMGLVNASNTTSTTPSTPTTAGSGTMGASPMGSNTNLLNMQGGGGGGHNVNAGSAALMDPYGAGYEYGNVYESPTSMTGGGAGLLGTMKKGKKTAKRQLVISGVDVEDVQGYEAVKAWCESLGEVREIKRVANGSLYVDFKKASVAETVCRLQAQVTIKGAGSVSLSWATKSKKKSI</sequence>
<feature type="compositionally biased region" description="Polar residues" evidence="1">
    <location>
        <begin position="1143"/>
        <end position="1156"/>
    </location>
</feature>
<reference evidence="2 3" key="1">
    <citation type="journal article" date="2018" name="Evol. Lett.">
        <title>Horizontal gene cluster transfer increased hallucinogenic mushroom diversity.</title>
        <authorList>
            <person name="Reynolds H.T."/>
            <person name="Vijayakumar V."/>
            <person name="Gluck-Thaler E."/>
            <person name="Korotkin H.B."/>
            <person name="Matheny P.B."/>
            <person name="Slot J.C."/>
        </authorList>
    </citation>
    <scope>NUCLEOTIDE SEQUENCE [LARGE SCALE GENOMIC DNA]</scope>
    <source>
        <strain evidence="2 3">2629</strain>
    </source>
</reference>
<feature type="compositionally biased region" description="Acidic residues" evidence="1">
    <location>
        <begin position="401"/>
        <end position="424"/>
    </location>
</feature>